<dbReference type="InterPro" id="IPR005119">
    <property type="entry name" value="LysR_subst-bd"/>
</dbReference>
<dbReference type="InterPro" id="IPR058163">
    <property type="entry name" value="LysR-type_TF_proteobact-type"/>
</dbReference>
<dbReference type="RefSeq" id="WP_319925693.1">
    <property type="nucleotide sequence ID" value="NZ_VCDP01000024.1"/>
</dbReference>
<dbReference type="Gene3D" id="3.40.190.290">
    <property type="match status" value="1"/>
</dbReference>
<dbReference type="SUPFAM" id="SSF46785">
    <property type="entry name" value="Winged helix' DNA-binding domain"/>
    <property type="match status" value="1"/>
</dbReference>
<keyword evidence="7" id="KW-1185">Reference proteome</keyword>
<comment type="caution">
    <text evidence="6">The sequence shown here is derived from an EMBL/GenBank/DDBJ whole genome shotgun (WGS) entry which is preliminary data.</text>
</comment>
<name>A0ABU4SJW9_9GAMM</name>
<organism evidence="6 7">
    <name type="scientific">Xenorhabdus littoralis</name>
    <dbReference type="NCBI Taxonomy" id="2582835"/>
    <lineage>
        <taxon>Bacteria</taxon>
        <taxon>Pseudomonadati</taxon>
        <taxon>Pseudomonadota</taxon>
        <taxon>Gammaproteobacteria</taxon>
        <taxon>Enterobacterales</taxon>
        <taxon>Morganellaceae</taxon>
        <taxon>Xenorhabdus</taxon>
    </lineage>
</organism>
<dbReference type="InterPro" id="IPR036388">
    <property type="entry name" value="WH-like_DNA-bd_sf"/>
</dbReference>
<protein>
    <submittedName>
        <fullName evidence="6">LysR family transcriptional regulator</fullName>
    </submittedName>
</protein>
<dbReference type="InterPro" id="IPR000847">
    <property type="entry name" value="LysR_HTH_N"/>
</dbReference>
<dbReference type="SUPFAM" id="SSF53850">
    <property type="entry name" value="Periplasmic binding protein-like II"/>
    <property type="match status" value="1"/>
</dbReference>
<dbReference type="Pfam" id="PF03466">
    <property type="entry name" value="LysR_substrate"/>
    <property type="match status" value="1"/>
</dbReference>
<dbReference type="CDD" id="cd08422">
    <property type="entry name" value="PBP2_CrgA_like"/>
    <property type="match status" value="1"/>
</dbReference>
<dbReference type="Proteomes" id="UP001271640">
    <property type="component" value="Unassembled WGS sequence"/>
</dbReference>
<reference evidence="7" key="1">
    <citation type="journal article" date="2024" name="Toxins">
        <title>Genome Sequence Analysis of Native Xenorhabdus Strains Isolated from Entomopathogenic Nematodes in Argentina.</title>
        <authorList>
            <person name="Palma L."/>
            <person name="Frizzo L."/>
            <person name="Kaiser S."/>
            <person name="Berry C."/>
            <person name="Caballero P."/>
            <person name="Bode H.B."/>
            <person name="Del Valle E.E."/>
        </authorList>
    </citation>
    <scope>NUCLEOTIDE SEQUENCE [LARGE SCALE GENOMIC DNA]</scope>
    <source>
        <strain evidence="7">Reich</strain>
    </source>
</reference>
<keyword evidence="4" id="KW-0804">Transcription</keyword>
<proteinExistence type="inferred from homology"/>
<evidence type="ECO:0000313" key="7">
    <source>
        <dbReference type="Proteomes" id="UP001271640"/>
    </source>
</evidence>
<dbReference type="PROSITE" id="PS50931">
    <property type="entry name" value="HTH_LYSR"/>
    <property type="match status" value="1"/>
</dbReference>
<comment type="similarity">
    <text evidence="1">Belongs to the LysR transcriptional regulatory family.</text>
</comment>
<evidence type="ECO:0000256" key="4">
    <source>
        <dbReference type="ARBA" id="ARBA00023163"/>
    </source>
</evidence>
<evidence type="ECO:0000256" key="2">
    <source>
        <dbReference type="ARBA" id="ARBA00023015"/>
    </source>
</evidence>
<evidence type="ECO:0000313" key="6">
    <source>
        <dbReference type="EMBL" id="MDX7998954.1"/>
    </source>
</evidence>
<dbReference type="EMBL" id="VCDP01000024">
    <property type="protein sequence ID" value="MDX7998954.1"/>
    <property type="molecule type" value="Genomic_DNA"/>
</dbReference>
<keyword evidence="2" id="KW-0805">Transcription regulation</keyword>
<dbReference type="PANTHER" id="PTHR30537:SF5">
    <property type="entry name" value="HTH-TYPE TRANSCRIPTIONAL ACTIVATOR TTDR-RELATED"/>
    <property type="match status" value="1"/>
</dbReference>
<gene>
    <name evidence="6" type="ORF">FE394_07030</name>
</gene>
<dbReference type="PANTHER" id="PTHR30537">
    <property type="entry name" value="HTH-TYPE TRANSCRIPTIONAL REGULATOR"/>
    <property type="match status" value="1"/>
</dbReference>
<sequence length="316" mass="35968">MNNKNELAGLIPALIVFIKTVETGSFSKTARAMSMTPSSVSRMMDRLENQLNQRLFIRSTRMLQVTERGQEIYHSALNVIYATDELFSLAENSHDTPRGILRITAPNALGKILLAPFLADFLKSYPDINVELSLTDNIVNIAHSQFDLALRVTEYPPENMVARILMPIDYVLVSSKNYHKDLPKTPSSLSTHNIFLPVEQQIDSDWNWIFRNKEHSVSISLKPRLMINNSDVRLDAVLQGVGIALMPTFVANTYLSKGLLQKVLPEWKIDTPFPRNAYVITLPKKLLPLKTKVFIEDFMQWLKQREEHQVSSSDIS</sequence>
<dbReference type="Pfam" id="PF00126">
    <property type="entry name" value="HTH_1"/>
    <property type="match status" value="1"/>
</dbReference>
<dbReference type="InterPro" id="IPR036390">
    <property type="entry name" value="WH_DNA-bd_sf"/>
</dbReference>
<feature type="domain" description="HTH lysR-type" evidence="5">
    <location>
        <begin position="14"/>
        <end position="66"/>
    </location>
</feature>
<accession>A0ABU4SJW9</accession>
<keyword evidence="3" id="KW-0238">DNA-binding</keyword>
<evidence type="ECO:0000256" key="1">
    <source>
        <dbReference type="ARBA" id="ARBA00009437"/>
    </source>
</evidence>
<dbReference type="Gene3D" id="1.10.10.10">
    <property type="entry name" value="Winged helix-like DNA-binding domain superfamily/Winged helix DNA-binding domain"/>
    <property type="match status" value="1"/>
</dbReference>
<evidence type="ECO:0000259" key="5">
    <source>
        <dbReference type="PROSITE" id="PS50931"/>
    </source>
</evidence>
<evidence type="ECO:0000256" key="3">
    <source>
        <dbReference type="ARBA" id="ARBA00023125"/>
    </source>
</evidence>